<feature type="transmembrane region" description="Helical" evidence="6">
    <location>
        <begin position="142"/>
        <end position="160"/>
    </location>
</feature>
<feature type="transmembrane region" description="Helical" evidence="6">
    <location>
        <begin position="167"/>
        <end position="189"/>
    </location>
</feature>
<keyword evidence="2 6" id="KW-0812">Transmembrane</keyword>
<dbReference type="PANTHER" id="PTHR37422:SF13">
    <property type="entry name" value="LIPOPOLYSACCHARIDE BIOSYNTHESIS PROTEIN PA4999-RELATED"/>
    <property type="match status" value="1"/>
</dbReference>
<name>A0A9X2IUH0_9MICO</name>
<evidence type="ECO:0000256" key="1">
    <source>
        <dbReference type="ARBA" id="ARBA00004141"/>
    </source>
</evidence>
<dbReference type="GO" id="GO:0016874">
    <property type="term" value="F:ligase activity"/>
    <property type="evidence" value="ECO:0007669"/>
    <property type="project" value="UniProtKB-KW"/>
</dbReference>
<evidence type="ECO:0000313" key="8">
    <source>
        <dbReference type="EMBL" id="MCM6763528.1"/>
    </source>
</evidence>
<dbReference type="Pfam" id="PF04932">
    <property type="entry name" value="Wzy_C"/>
    <property type="match status" value="1"/>
</dbReference>
<feature type="transmembrane region" description="Helical" evidence="6">
    <location>
        <begin position="262"/>
        <end position="281"/>
    </location>
</feature>
<sequence>MSTSTRTKPVKGAPLPIPGNDDPYAGEILVRRTFTIRAALATLLLAGVAVAAVYYLNPLLAGAALFGISFLYLTRKLVFNWTGAFIVLLGVIMFIPVRYYSLPIPIGFALEPYRLVIVLMVVAAIVALLIDPRFVWRPAAFGWPLAIWVGTSLLSIAANVEFIAEGGLGSGVAGAIVTDVLMLSVYFVARLMMRSEHLVEGVLTFLVWTAVVVAFFAVLERATQQNIFTRLDQFLPLERLGAEQEAYRAGGYRSFGSSQHPIALAVMFTMMIPIAVYLSKWARWPLNEINRRIVYYGAILALLLGVVTAVSRTAIVTLGVMFLVTLILRPKVGGYLALGAIPVLGLGFLVIPKILTDMIGSFLDPEALIASQYTSAGMAGAGRLADLEPAMAIVREHPFFGTGVGSRIVVGDDKNAFILDNQWLGTLMDAGAVGVIGLAVLFLVPVIMLLRYSFTKTSTPQYASLAFAIAILLIGYTIAAYFYDAFGFYQAFMLFWVFLAIGAWTLTEAPRSTPRRRLAPEDAGHVSAFVRPRPQPENGPAIGASLGGPSSDHVVRRPAPIES</sequence>
<comment type="caution">
    <text evidence="8">The sequence shown here is derived from an EMBL/GenBank/DDBJ whole genome shotgun (WGS) entry which is preliminary data.</text>
</comment>
<dbReference type="InterPro" id="IPR007016">
    <property type="entry name" value="O-antigen_ligase-rel_domated"/>
</dbReference>
<proteinExistence type="predicted"/>
<evidence type="ECO:0000256" key="6">
    <source>
        <dbReference type="SAM" id="Phobius"/>
    </source>
</evidence>
<feature type="transmembrane region" description="Helical" evidence="6">
    <location>
        <begin position="201"/>
        <end position="219"/>
    </location>
</feature>
<organism evidence="8 9">
    <name type="scientific">Rathayibacter rubneri</name>
    <dbReference type="NCBI Taxonomy" id="2950106"/>
    <lineage>
        <taxon>Bacteria</taxon>
        <taxon>Bacillati</taxon>
        <taxon>Actinomycetota</taxon>
        <taxon>Actinomycetes</taxon>
        <taxon>Micrococcales</taxon>
        <taxon>Microbacteriaceae</taxon>
        <taxon>Rathayibacter</taxon>
    </lineage>
</organism>
<gene>
    <name evidence="8" type="ORF">NB037_13975</name>
</gene>
<feature type="domain" description="O-antigen ligase-related" evidence="7">
    <location>
        <begin position="298"/>
        <end position="438"/>
    </location>
</feature>
<feature type="transmembrane region" description="Helical" evidence="6">
    <location>
        <begin position="430"/>
        <end position="450"/>
    </location>
</feature>
<evidence type="ECO:0000313" key="9">
    <source>
        <dbReference type="Proteomes" id="UP001155240"/>
    </source>
</evidence>
<feature type="transmembrane region" description="Helical" evidence="6">
    <location>
        <begin position="462"/>
        <end position="482"/>
    </location>
</feature>
<dbReference type="PANTHER" id="PTHR37422">
    <property type="entry name" value="TEICHURONIC ACID BIOSYNTHESIS PROTEIN TUAE"/>
    <property type="match status" value="1"/>
</dbReference>
<feature type="transmembrane region" description="Helical" evidence="6">
    <location>
        <begin position="38"/>
        <end position="57"/>
    </location>
</feature>
<keyword evidence="8" id="KW-0436">Ligase</keyword>
<dbReference type="RefSeq" id="WP_251946683.1">
    <property type="nucleotide sequence ID" value="NZ_JAMRYM010000068.1"/>
</dbReference>
<protein>
    <submittedName>
        <fullName evidence="8">O-antigen ligase family protein</fullName>
    </submittedName>
</protein>
<comment type="subcellular location">
    <subcellularLocation>
        <location evidence="1">Membrane</location>
        <topology evidence="1">Multi-pass membrane protein</topology>
    </subcellularLocation>
</comment>
<dbReference type="EMBL" id="JAMRYM010000068">
    <property type="protein sequence ID" value="MCM6763528.1"/>
    <property type="molecule type" value="Genomic_DNA"/>
</dbReference>
<accession>A0A9X2IUH0</accession>
<dbReference type="AlphaFoldDB" id="A0A9X2IUH0"/>
<dbReference type="GO" id="GO:0016020">
    <property type="term" value="C:membrane"/>
    <property type="evidence" value="ECO:0007669"/>
    <property type="project" value="UniProtKB-SubCell"/>
</dbReference>
<evidence type="ECO:0000256" key="2">
    <source>
        <dbReference type="ARBA" id="ARBA00022692"/>
    </source>
</evidence>
<keyword evidence="4 6" id="KW-0472">Membrane</keyword>
<feature type="transmembrane region" description="Helical" evidence="6">
    <location>
        <begin position="112"/>
        <end position="130"/>
    </location>
</feature>
<feature type="transmembrane region" description="Helical" evidence="6">
    <location>
        <begin position="335"/>
        <end position="355"/>
    </location>
</feature>
<evidence type="ECO:0000256" key="3">
    <source>
        <dbReference type="ARBA" id="ARBA00022989"/>
    </source>
</evidence>
<feature type="region of interest" description="Disordered" evidence="5">
    <location>
        <begin position="515"/>
        <end position="563"/>
    </location>
</feature>
<evidence type="ECO:0000256" key="4">
    <source>
        <dbReference type="ARBA" id="ARBA00023136"/>
    </source>
</evidence>
<feature type="transmembrane region" description="Helical" evidence="6">
    <location>
        <begin position="77"/>
        <end position="100"/>
    </location>
</feature>
<reference evidence="8" key="1">
    <citation type="submission" date="2022-06" db="EMBL/GenBank/DDBJ databases">
        <title>Whole genome shotgun sequencing (WGS) of Rathayibacter sp. ZW T2_19, isolated from stored onions (Allium cepa).</title>
        <authorList>
            <person name="Stoll D.A."/>
            <person name="Huch M."/>
        </authorList>
    </citation>
    <scope>NUCLEOTIDE SEQUENCE</scope>
    <source>
        <strain evidence="8">ZW T2_19</strain>
    </source>
</reference>
<dbReference type="Proteomes" id="UP001155240">
    <property type="component" value="Unassembled WGS sequence"/>
</dbReference>
<feature type="transmembrane region" description="Helical" evidence="6">
    <location>
        <begin position="488"/>
        <end position="507"/>
    </location>
</feature>
<evidence type="ECO:0000259" key="7">
    <source>
        <dbReference type="Pfam" id="PF04932"/>
    </source>
</evidence>
<feature type="transmembrane region" description="Helical" evidence="6">
    <location>
        <begin position="293"/>
        <end position="323"/>
    </location>
</feature>
<evidence type="ECO:0000256" key="5">
    <source>
        <dbReference type="SAM" id="MobiDB-lite"/>
    </source>
</evidence>
<keyword evidence="3 6" id="KW-1133">Transmembrane helix</keyword>
<dbReference type="InterPro" id="IPR051533">
    <property type="entry name" value="WaaL-like"/>
</dbReference>
<keyword evidence="9" id="KW-1185">Reference proteome</keyword>